<reference evidence="8 9" key="1">
    <citation type="journal article" date="2016" name="Nat. Commun.">
        <title>Thousands of microbial genomes shed light on interconnected biogeochemical processes in an aquifer system.</title>
        <authorList>
            <person name="Anantharaman K."/>
            <person name="Brown C.T."/>
            <person name="Hug L.A."/>
            <person name="Sharon I."/>
            <person name="Castelle C.J."/>
            <person name="Probst A.J."/>
            <person name="Thomas B.C."/>
            <person name="Singh A."/>
            <person name="Wilkins M.J."/>
            <person name="Karaoz U."/>
            <person name="Brodie E.L."/>
            <person name="Williams K.H."/>
            <person name="Hubbard S.S."/>
            <person name="Banfield J.F."/>
        </authorList>
    </citation>
    <scope>NUCLEOTIDE SEQUENCE [LARGE SCALE GENOMIC DNA]</scope>
</reference>
<dbReference type="GO" id="GO:0008961">
    <property type="term" value="F:phosphatidylglycerol-prolipoprotein diacylglyceryl transferase activity"/>
    <property type="evidence" value="ECO:0007669"/>
    <property type="project" value="UniProtKB-UniRule"/>
</dbReference>
<evidence type="ECO:0000256" key="7">
    <source>
        <dbReference type="HAMAP-Rule" id="MF_01147"/>
    </source>
</evidence>
<keyword evidence="3 7" id="KW-0808">Transferase</keyword>
<name>A0A1F5S1Y0_9BACT</name>
<comment type="similarity">
    <text evidence="1 7">Belongs to the Lgt family.</text>
</comment>
<evidence type="ECO:0000256" key="5">
    <source>
        <dbReference type="ARBA" id="ARBA00022989"/>
    </source>
</evidence>
<evidence type="ECO:0000313" key="8">
    <source>
        <dbReference type="EMBL" id="OGF20707.1"/>
    </source>
</evidence>
<feature type="transmembrane region" description="Helical" evidence="7">
    <location>
        <begin position="121"/>
        <end position="141"/>
    </location>
</feature>
<gene>
    <name evidence="7" type="primary">lgt</name>
    <name evidence="8" type="ORF">A2257_02945</name>
</gene>
<comment type="subcellular location">
    <subcellularLocation>
        <location evidence="7">Cell membrane</location>
        <topology evidence="7">Multi-pass membrane protein</topology>
    </subcellularLocation>
</comment>
<feature type="transmembrane region" description="Helical" evidence="7">
    <location>
        <begin position="190"/>
        <end position="207"/>
    </location>
</feature>
<keyword evidence="2 7" id="KW-1003">Cell membrane</keyword>
<dbReference type="AlphaFoldDB" id="A0A1F5S1Y0"/>
<evidence type="ECO:0000256" key="4">
    <source>
        <dbReference type="ARBA" id="ARBA00022692"/>
    </source>
</evidence>
<dbReference type="EC" id="2.5.1.145" evidence="7"/>
<feature type="binding site" evidence="7">
    <location>
        <position position="134"/>
    </location>
    <ligand>
        <name>a 1,2-diacyl-sn-glycero-3-phospho-(1'-sn-glycerol)</name>
        <dbReference type="ChEBI" id="CHEBI:64716"/>
    </ligand>
</feature>
<protein>
    <recommendedName>
        <fullName evidence="7">Phosphatidylglycerol--prolipoprotein diacylglyceryl transferase</fullName>
        <ecNumber evidence="7">2.5.1.145</ecNumber>
    </recommendedName>
</protein>
<dbReference type="PANTHER" id="PTHR30589">
    <property type="entry name" value="PROLIPOPROTEIN DIACYLGLYCERYL TRANSFERASE"/>
    <property type="match status" value="1"/>
</dbReference>
<dbReference type="GO" id="GO:0042158">
    <property type="term" value="P:lipoprotein biosynthetic process"/>
    <property type="evidence" value="ECO:0007669"/>
    <property type="project" value="UniProtKB-UniRule"/>
</dbReference>
<evidence type="ECO:0000256" key="6">
    <source>
        <dbReference type="ARBA" id="ARBA00023136"/>
    </source>
</evidence>
<comment type="pathway">
    <text evidence="7">Protein modification; lipoprotein biosynthesis (diacylglyceryl transfer).</text>
</comment>
<dbReference type="EMBL" id="MFGA01000020">
    <property type="protein sequence ID" value="OGF20707.1"/>
    <property type="molecule type" value="Genomic_DNA"/>
</dbReference>
<feature type="transmembrane region" description="Helical" evidence="7">
    <location>
        <begin position="227"/>
        <end position="246"/>
    </location>
</feature>
<proteinExistence type="inferred from homology"/>
<feature type="transmembrane region" description="Helical" evidence="7">
    <location>
        <begin position="20"/>
        <end position="37"/>
    </location>
</feature>
<dbReference type="Pfam" id="PF01790">
    <property type="entry name" value="LGT"/>
    <property type="match status" value="1"/>
</dbReference>
<feature type="transmembrane region" description="Helical" evidence="7">
    <location>
        <begin position="164"/>
        <end position="183"/>
    </location>
</feature>
<evidence type="ECO:0000256" key="2">
    <source>
        <dbReference type="ARBA" id="ARBA00022475"/>
    </source>
</evidence>
<evidence type="ECO:0000256" key="3">
    <source>
        <dbReference type="ARBA" id="ARBA00022679"/>
    </source>
</evidence>
<keyword evidence="4 7" id="KW-0812">Transmembrane</keyword>
<feature type="transmembrane region" description="Helical" evidence="7">
    <location>
        <begin position="90"/>
        <end position="109"/>
    </location>
</feature>
<sequence>MIPWFSYDVVNLGFIKLQVWGILVSLGFIAGMVVSYWQFKKRKLSPDNIFDLIFWIIIGSIIGARFLYVLEYWRFFSGDYFEIIRMWHGGMSVYGGFIGATIAGTIYLLKKEFDFWAHIDALIFSLPLGLFIGRLGCFFIHDHPGIETDFFLGVQYAGGVRHDLGLYLSLNGLILFLVFLLLSRKKRFDGFYAAFFAIWYGTARFLLDFLRAKDIFGADARYFNLTLAQYLSLALLIFGIILLFYLRNRPAKQ</sequence>
<dbReference type="PANTHER" id="PTHR30589:SF0">
    <property type="entry name" value="PHOSPHATIDYLGLYCEROL--PROLIPOPROTEIN DIACYLGLYCERYL TRANSFERASE"/>
    <property type="match status" value="1"/>
</dbReference>
<feature type="transmembrane region" description="Helical" evidence="7">
    <location>
        <begin position="49"/>
        <end position="70"/>
    </location>
</feature>
<dbReference type="UniPathway" id="UPA00664"/>
<dbReference type="HAMAP" id="MF_01147">
    <property type="entry name" value="Lgt"/>
    <property type="match status" value="1"/>
</dbReference>
<accession>A0A1F5S1Y0</accession>
<evidence type="ECO:0000256" key="1">
    <source>
        <dbReference type="ARBA" id="ARBA00007150"/>
    </source>
</evidence>
<comment type="caution">
    <text evidence="8">The sequence shown here is derived from an EMBL/GenBank/DDBJ whole genome shotgun (WGS) entry which is preliminary data.</text>
</comment>
<organism evidence="8 9">
    <name type="scientific">Candidatus Falkowbacteria bacterium RIFOXYA2_FULL_38_12</name>
    <dbReference type="NCBI Taxonomy" id="1797993"/>
    <lineage>
        <taxon>Bacteria</taxon>
        <taxon>Candidatus Falkowiibacteriota</taxon>
    </lineage>
</organism>
<comment type="function">
    <text evidence="7">Catalyzes the transfer of the diacylglyceryl group from phosphatidylglycerol to the sulfhydryl group of the N-terminal cysteine of a prolipoprotein, the first step in the formation of mature lipoproteins.</text>
</comment>
<keyword evidence="5 7" id="KW-1133">Transmembrane helix</keyword>
<keyword evidence="6 7" id="KW-0472">Membrane</keyword>
<dbReference type="GO" id="GO:0005886">
    <property type="term" value="C:plasma membrane"/>
    <property type="evidence" value="ECO:0007669"/>
    <property type="project" value="UniProtKB-SubCell"/>
</dbReference>
<evidence type="ECO:0000313" key="9">
    <source>
        <dbReference type="Proteomes" id="UP000177407"/>
    </source>
</evidence>
<dbReference type="Proteomes" id="UP000177407">
    <property type="component" value="Unassembled WGS sequence"/>
</dbReference>
<dbReference type="InterPro" id="IPR001640">
    <property type="entry name" value="Lgt"/>
</dbReference>
<comment type="catalytic activity">
    <reaction evidence="7">
        <text>L-cysteinyl-[prolipoprotein] + a 1,2-diacyl-sn-glycero-3-phospho-(1'-sn-glycerol) = an S-1,2-diacyl-sn-glyceryl-L-cysteinyl-[prolipoprotein] + sn-glycerol 1-phosphate + H(+)</text>
        <dbReference type="Rhea" id="RHEA:56712"/>
        <dbReference type="Rhea" id="RHEA-COMP:14679"/>
        <dbReference type="Rhea" id="RHEA-COMP:14680"/>
        <dbReference type="ChEBI" id="CHEBI:15378"/>
        <dbReference type="ChEBI" id="CHEBI:29950"/>
        <dbReference type="ChEBI" id="CHEBI:57685"/>
        <dbReference type="ChEBI" id="CHEBI:64716"/>
        <dbReference type="ChEBI" id="CHEBI:140658"/>
        <dbReference type="EC" id="2.5.1.145"/>
    </reaction>
</comment>